<reference evidence="8" key="1">
    <citation type="submission" date="2020-01" db="EMBL/GenBank/DDBJ databases">
        <authorList>
            <consortium name="DOE Joint Genome Institute"/>
            <person name="Haridas S."/>
            <person name="Albert R."/>
            <person name="Binder M."/>
            <person name="Bloem J."/>
            <person name="Labutti K."/>
            <person name="Salamov A."/>
            <person name="Andreopoulos B."/>
            <person name="Baker S.E."/>
            <person name="Barry K."/>
            <person name="Bills G."/>
            <person name="Bluhm B.H."/>
            <person name="Cannon C."/>
            <person name="Castanera R."/>
            <person name="Culley D.E."/>
            <person name="Daum C."/>
            <person name="Ezra D."/>
            <person name="Gonzalez J.B."/>
            <person name="Henrissat B."/>
            <person name="Kuo A."/>
            <person name="Liang C."/>
            <person name="Lipzen A."/>
            <person name="Lutzoni F."/>
            <person name="Magnuson J."/>
            <person name="Mondo S."/>
            <person name="Nolan M."/>
            <person name="Ohm R."/>
            <person name="Pangilinan J."/>
            <person name="Park H.-J."/>
            <person name="Ramirez L."/>
            <person name="Alfaro M."/>
            <person name="Sun H."/>
            <person name="Tritt A."/>
            <person name="Yoshinaga Y."/>
            <person name="Zwiers L.-H."/>
            <person name="Turgeon B.G."/>
            <person name="Goodwin S.B."/>
            <person name="Spatafora J.W."/>
            <person name="Crous P.W."/>
            <person name="Grigoriev I.V."/>
        </authorList>
    </citation>
    <scope>NUCLEOTIDE SEQUENCE</scope>
    <source>
        <strain evidence="8">P77</strain>
    </source>
</reference>
<protein>
    <recommendedName>
        <fullName evidence="10">HlyIII-domain-containing protein</fullName>
    </recommendedName>
</protein>
<evidence type="ECO:0000313" key="9">
    <source>
        <dbReference type="Proteomes" id="UP000800040"/>
    </source>
</evidence>
<dbReference type="PANTHER" id="PTHR20855">
    <property type="entry name" value="ADIPOR/PROGESTIN RECEPTOR-RELATED"/>
    <property type="match status" value="1"/>
</dbReference>
<comment type="similarity">
    <text evidence="2">Belongs to the ADIPOR family.</text>
</comment>
<dbReference type="PANTHER" id="PTHR20855:SF52">
    <property type="entry name" value="ADIPONECTIN RECEPTOR PROTEIN"/>
    <property type="match status" value="1"/>
</dbReference>
<evidence type="ECO:0000256" key="6">
    <source>
        <dbReference type="PIRSR" id="PIRSR604254-1"/>
    </source>
</evidence>
<dbReference type="GO" id="GO:0016020">
    <property type="term" value="C:membrane"/>
    <property type="evidence" value="ECO:0007669"/>
    <property type="project" value="UniProtKB-SubCell"/>
</dbReference>
<evidence type="ECO:0000256" key="1">
    <source>
        <dbReference type="ARBA" id="ARBA00004141"/>
    </source>
</evidence>
<dbReference type="GO" id="GO:0046872">
    <property type="term" value="F:metal ion binding"/>
    <property type="evidence" value="ECO:0007669"/>
    <property type="project" value="UniProtKB-KW"/>
</dbReference>
<evidence type="ECO:0000256" key="7">
    <source>
        <dbReference type="SAM" id="Phobius"/>
    </source>
</evidence>
<keyword evidence="9" id="KW-1185">Reference proteome</keyword>
<dbReference type="InterPro" id="IPR004254">
    <property type="entry name" value="AdipoR/HlyIII-related"/>
</dbReference>
<evidence type="ECO:0000313" key="8">
    <source>
        <dbReference type="EMBL" id="KAF1829185.1"/>
    </source>
</evidence>
<proteinExistence type="inferred from homology"/>
<dbReference type="AlphaFoldDB" id="A0A6A5JWW5"/>
<keyword evidence="5 7" id="KW-0472">Membrane</keyword>
<dbReference type="EMBL" id="ML975460">
    <property type="protein sequence ID" value="KAF1829185.1"/>
    <property type="molecule type" value="Genomic_DNA"/>
</dbReference>
<organism evidence="8 9">
    <name type="scientific">Decorospora gaudefroyi</name>
    <dbReference type="NCBI Taxonomy" id="184978"/>
    <lineage>
        <taxon>Eukaryota</taxon>
        <taxon>Fungi</taxon>
        <taxon>Dikarya</taxon>
        <taxon>Ascomycota</taxon>
        <taxon>Pezizomycotina</taxon>
        <taxon>Dothideomycetes</taxon>
        <taxon>Pleosporomycetidae</taxon>
        <taxon>Pleosporales</taxon>
        <taxon>Pleosporineae</taxon>
        <taxon>Pleosporaceae</taxon>
        <taxon>Decorospora</taxon>
    </lineage>
</organism>
<evidence type="ECO:0000256" key="5">
    <source>
        <dbReference type="ARBA" id="ARBA00023136"/>
    </source>
</evidence>
<dbReference type="OrthoDB" id="529367at2759"/>
<accession>A0A6A5JWW5</accession>
<evidence type="ECO:0000256" key="3">
    <source>
        <dbReference type="ARBA" id="ARBA00022692"/>
    </source>
</evidence>
<evidence type="ECO:0008006" key="10">
    <source>
        <dbReference type="Google" id="ProtNLM"/>
    </source>
</evidence>
<feature type="transmembrane region" description="Helical" evidence="7">
    <location>
        <begin position="105"/>
        <end position="125"/>
    </location>
</feature>
<name>A0A6A5JWW5_9PLEO</name>
<evidence type="ECO:0000256" key="4">
    <source>
        <dbReference type="ARBA" id="ARBA00022989"/>
    </source>
</evidence>
<keyword evidence="4 7" id="KW-1133">Transmembrane helix</keyword>
<dbReference type="Pfam" id="PF03006">
    <property type="entry name" value="HlyIII"/>
    <property type="match status" value="1"/>
</dbReference>
<evidence type="ECO:0000256" key="2">
    <source>
        <dbReference type="ARBA" id="ARBA00007018"/>
    </source>
</evidence>
<feature type="binding site" evidence="6">
    <location>
        <position position="282"/>
    </location>
    <ligand>
        <name>Zn(2+)</name>
        <dbReference type="ChEBI" id="CHEBI:29105"/>
    </ligand>
</feature>
<feature type="transmembrane region" description="Helical" evidence="7">
    <location>
        <begin position="222"/>
        <end position="240"/>
    </location>
</feature>
<sequence>MGGFCGLACVGCRWGCRVRVKRRSGISKKLGGGYSATTITTPPRHIRFEALKDKVGFYDKLLDWDELLQWQLDNDFVFIGHRYVFTHATFSYTRSMKCTLRRTRIAITTYFISVIACFVLSFMQVNNFLTFPAEKRFSEKWTRGSHHIFVEHSERVRNLTGRFDYLGIVLPLWATTVSNGHFGFRCETKLQNLYLVFATVIGLACAVVTLHTAFSGPARRDMYLLLGLSSFLPIAHGVLIHGLAEEDRGMSIMYYVGLGLCPATGAMLYAVRVPEGCHQLMHVLVVYSACAMALAF</sequence>
<comment type="subcellular location">
    <subcellularLocation>
        <location evidence="1">Membrane</location>
        <topology evidence="1">Multi-pass membrane protein</topology>
    </subcellularLocation>
</comment>
<dbReference type="GO" id="GO:0038023">
    <property type="term" value="F:signaling receptor activity"/>
    <property type="evidence" value="ECO:0007669"/>
    <property type="project" value="TreeGrafter"/>
</dbReference>
<keyword evidence="6" id="KW-0479">Metal-binding</keyword>
<feature type="transmembrane region" description="Helical" evidence="7">
    <location>
        <begin position="252"/>
        <end position="272"/>
    </location>
</feature>
<dbReference type="GO" id="GO:0006882">
    <property type="term" value="P:intracellular zinc ion homeostasis"/>
    <property type="evidence" value="ECO:0007669"/>
    <property type="project" value="TreeGrafter"/>
</dbReference>
<feature type="transmembrane region" description="Helical" evidence="7">
    <location>
        <begin position="194"/>
        <end position="216"/>
    </location>
</feature>
<keyword evidence="6" id="KW-0862">Zinc</keyword>
<keyword evidence="3 7" id="KW-0812">Transmembrane</keyword>
<dbReference type="Proteomes" id="UP000800040">
    <property type="component" value="Unassembled WGS sequence"/>
</dbReference>
<feature type="binding site" evidence="6">
    <location>
        <position position="278"/>
    </location>
    <ligand>
        <name>Zn(2+)</name>
        <dbReference type="ChEBI" id="CHEBI:29105"/>
    </ligand>
</feature>
<feature type="binding site" evidence="6">
    <location>
        <position position="147"/>
    </location>
    <ligand>
        <name>Zn(2+)</name>
        <dbReference type="ChEBI" id="CHEBI:29105"/>
    </ligand>
</feature>
<gene>
    <name evidence="8" type="ORF">BDW02DRAFT_592801</name>
</gene>